<evidence type="ECO:0000256" key="5">
    <source>
        <dbReference type="ARBA" id="ARBA00022692"/>
    </source>
</evidence>
<organism evidence="9 10">
    <name type="scientific">Amycolatopsis arida</name>
    <dbReference type="NCBI Taxonomy" id="587909"/>
    <lineage>
        <taxon>Bacteria</taxon>
        <taxon>Bacillati</taxon>
        <taxon>Actinomycetota</taxon>
        <taxon>Actinomycetes</taxon>
        <taxon>Pseudonocardiales</taxon>
        <taxon>Pseudonocardiaceae</taxon>
        <taxon>Amycolatopsis</taxon>
    </lineage>
</organism>
<evidence type="ECO:0000256" key="2">
    <source>
        <dbReference type="ARBA" id="ARBA00007935"/>
    </source>
</evidence>
<dbReference type="SUPFAM" id="SSF81345">
    <property type="entry name" value="ABC transporter involved in vitamin B12 uptake, BtuC"/>
    <property type="match status" value="1"/>
</dbReference>
<keyword evidence="4" id="KW-1003">Cell membrane</keyword>
<dbReference type="Proteomes" id="UP000198727">
    <property type="component" value="Unassembled WGS sequence"/>
</dbReference>
<dbReference type="AlphaFoldDB" id="A0A1I5TGF5"/>
<dbReference type="CDD" id="cd06550">
    <property type="entry name" value="TM_ABC_iron-siderophores_like"/>
    <property type="match status" value="1"/>
</dbReference>
<dbReference type="OrthoDB" id="4455417at2"/>
<dbReference type="PANTHER" id="PTHR30472">
    <property type="entry name" value="FERRIC ENTEROBACTIN TRANSPORT SYSTEM PERMEASE PROTEIN"/>
    <property type="match status" value="1"/>
</dbReference>
<evidence type="ECO:0000313" key="10">
    <source>
        <dbReference type="Proteomes" id="UP000198727"/>
    </source>
</evidence>
<dbReference type="RefSeq" id="WP_092530134.1">
    <property type="nucleotide sequence ID" value="NZ_FOWW01000003.1"/>
</dbReference>
<sequence length="330" mass="33050">MSAPAGVSRRAGAVVGGLVLGIAALAVLVIGTGDLALSPGTVVRTLLGQGTKFEYLVVTEQRLPRVLVAVLIGAALGLAGTVFQTLTRNPLGSPDIIGFTVGSATGGLLAILVFGAGALATAGGALAGGLGTALLVGALCGWRGLHSNRLVLIGVGIATVLAGVNAYLLTRARIEDAGKAATWLVGNLAGRSWGHLVPLAAAMLVLVPALLVLRRPLGMLELGEETAVGVGVPVHQVRPALFGLAIALTAVATATAGPVPFVALAAPQIVRRLTRLPGPNLVPSAVLGALLMLAADFVGQRLLPASLLPVGVVTGALGGGYLCWLLLRRR</sequence>
<feature type="transmembrane region" description="Helical" evidence="8">
    <location>
        <begin position="193"/>
        <end position="213"/>
    </location>
</feature>
<accession>A0A1I5TGF5</accession>
<dbReference type="InterPro" id="IPR000522">
    <property type="entry name" value="ABC_transptr_permease_BtuC"/>
</dbReference>
<evidence type="ECO:0000256" key="6">
    <source>
        <dbReference type="ARBA" id="ARBA00022989"/>
    </source>
</evidence>
<feature type="transmembrane region" description="Helical" evidence="8">
    <location>
        <begin position="12"/>
        <end position="31"/>
    </location>
</feature>
<reference evidence="10" key="1">
    <citation type="submission" date="2016-10" db="EMBL/GenBank/DDBJ databases">
        <authorList>
            <person name="Varghese N."/>
            <person name="Submissions S."/>
        </authorList>
    </citation>
    <scope>NUCLEOTIDE SEQUENCE [LARGE SCALE GENOMIC DNA]</scope>
    <source>
        <strain evidence="10">CGMCC 4.5579</strain>
    </source>
</reference>
<feature type="transmembrane region" description="Helical" evidence="8">
    <location>
        <begin position="66"/>
        <end position="84"/>
    </location>
</feature>
<feature type="transmembrane region" description="Helical" evidence="8">
    <location>
        <begin position="305"/>
        <end position="327"/>
    </location>
</feature>
<feature type="transmembrane region" description="Helical" evidence="8">
    <location>
        <begin position="96"/>
        <end position="116"/>
    </location>
</feature>
<feature type="transmembrane region" description="Helical" evidence="8">
    <location>
        <begin position="149"/>
        <end position="169"/>
    </location>
</feature>
<comment type="subcellular location">
    <subcellularLocation>
        <location evidence="1">Cell membrane</location>
        <topology evidence="1">Multi-pass membrane protein</topology>
    </subcellularLocation>
</comment>
<evidence type="ECO:0000313" key="9">
    <source>
        <dbReference type="EMBL" id="SFP82105.1"/>
    </source>
</evidence>
<dbReference type="Gene3D" id="1.10.3470.10">
    <property type="entry name" value="ABC transporter involved in vitamin B12 uptake, BtuC"/>
    <property type="match status" value="1"/>
</dbReference>
<evidence type="ECO:0000256" key="3">
    <source>
        <dbReference type="ARBA" id="ARBA00022448"/>
    </source>
</evidence>
<comment type="similarity">
    <text evidence="2">Belongs to the binding-protein-dependent transport system permease family. FecCD subfamily.</text>
</comment>
<name>A0A1I5TGF5_9PSEU</name>
<feature type="transmembrane region" description="Helical" evidence="8">
    <location>
        <begin position="122"/>
        <end position="142"/>
    </location>
</feature>
<evidence type="ECO:0000256" key="4">
    <source>
        <dbReference type="ARBA" id="ARBA00022475"/>
    </source>
</evidence>
<dbReference type="GO" id="GO:0033214">
    <property type="term" value="P:siderophore-iron import into cell"/>
    <property type="evidence" value="ECO:0007669"/>
    <property type="project" value="TreeGrafter"/>
</dbReference>
<evidence type="ECO:0000256" key="1">
    <source>
        <dbReference type="ARBA" id="ARBA00004651"/>
    </source>
</evidence>
<dbReference type="GO" id="GO:0022857">
    <property type="term" value="F:transmembrane transporter activity"/>
    <property type="evidence" value="ECO:0007669"/>
    <property type="project" value="InterPro"/>
</dbReference>
<keyword evidence="7 8" id="KW-0472">Membrane</keyword>
<keyword evidence="10" id="KW-1185">Reference proteome</keyword>
<gene>
    <name evidence="9" type="ORF">SAMN05421810_103519</name>
</gene>
<dbReference type="Pfam" id="PF01032">
    <property type="entry name" value="FecCD"/>
    <property type="match status" value="1"/>
</dbReference>
<dbReference type="PANTHER" id="PTHR30472:SF24">
    <property type="entry name" value="FERRIC ENTEROBACTIN TRANSPORT SYSTEM PERMEASE PROTEIN FEPG"/>
    <property type="match status" value="1"/>
</dbReference>
<keyword evidence="6 8" id="KW-1133">Transmembrane helix</keyword>
<dbReference type="EMBL" id="FOWW01000003">
    <property type="protein sequence ID" value="SFP82105.1"/>
    <property type="molecule type" value="Genomic_DNA"/>
</dbReference>
<dbReference type="GO" id="GO:0005886">
    <property type="term" value="C:plasma membrane"/>
    <property type="evidence" value="ECO:0007669"/>
    <property type="project" value="UniProtKB-SubCell"/>
</dbReference>
<keyword evidence="3" id="KW-0813">Transport</keyword>
<dbReference type="InterPro" id="IPR037294">
    <property type="entry name" value="ABC_BtuC-like"/>
</dbReference>
<proteinExistence type="inferred from homology"/>
<feature type="transmembrane region" description="Helical" evidence="8">
    <location>
        <begin position="281"/>
        <end position="299"/>
    </location>
</feature>
<dbReference type="STRING" id="587909.SAMN05421810_103519"/>
<protein>
    <submittedName>
        <fullName evidence="9">Iron complex transport system permease protein</fullName>
    </submittedName>
</protein>
<evidence type="ECO:0000256" key="8">
    <source>
        <dbReference type="SAM" id="Phobius"/>
    </source>
</evidence>
<keyword evidence="5 8" id="KW-0812">Transmembrane</keyword>
<evidence type="ECO:0000256" key="7">
    <source>
        <dbReference type="ARBA" id="ARBA00023136"/>
    </source>
</evidence>